<dbReference type="InterPro" id="IPR025345">
    <property type="entry name" value="DUF4249"/>
</dbReference>
<dbReference type="EMBL" id="BAABDU010000003">
    <property type="protein sequence ID" value="GAA3764086.1"/>
    <property type="molecule type" value="Genomic_DNA"/>
</dbReference>
<comment type="caution">
    <text evidence="1">The sequence shown here is derived from an EMBL/GenBank/DDBJ whole genome shotgun (WGS) entry which is preliminary data.</text>
</comment>
<proteinExistence type="predicted"/>
<name>A0ABP7GGJ0_9FLAO</name>
<sequence length="399" mass="45065">MKFHFIKNIILLSILVTLFSRCTEAYPLITNRYEEVLVVEANLTNELKRHEIMLTKSAKFEDESYLTENGAEVFITDDAGNQYNFSQDSDKYVSDVEFQAVPNTKYQLHIKTQNGGSFESSPEALTTVTPIQSVAASVTEKDGVNGVAIRVKSFDSGSTSNYYRFEYEETYKVVAPKWRPIKIEWNSATQAPDFVPNSPDTKTCYGFKKNVEILLESTNNLKEDRIDYLIRFINSKDYIITNRYSILVKQYIESKAAYDYYNTLKKTAASGGTIVSPTQPGFLLGNLKSVNSNSKIAGYFDVCSVSTERIYFNYEDLFPGKFPPPYVVDCNEFCYSSVEEFVPVPCTNWGHYAEDLSRGKIAYYSGTGSSGGFTYWVDAPCGDCTTIASNIKPPFWVDN</sequence>
<accession>A0ABP7GGJ0</accession>
<organism evidence="1 2">
    <name type="scientific">Flavobacterium ginsengiterrae</name>
    <dbReference type="NCBI Taxonomy" id="871695"/>
    <lineage>
        <taxon>Bacteria</taxon>
        <taxon>Pseudomonadati</taxon>
        <taxon>Bacteroidota</taxon>
        <taxon>Flavobacteriia</taxon>
        <taxon>Flavobacteriales</taxon>
        <taxon>Flavobacteriaceae</taxon>
        <taxon>Flavobacterium</taxon>
    </lineage>
</organism>
<keyword evidence="2" id="KW-1185">Reference proteome</keyword>
<gene>
    <name evidence="1" type="ORF">GCM10022423_15050</name>
</gene>
<dbReference type="Pfam" id="PF14054">
    <property type="entry name" value="DUF4249"/>
    <property type="match status" value="1"/>
</dbReference>
<evidence type="ECO:0008006" key="3">
    <source>
        <dbReference type="Google" id="ProtNLM"/>
    </source>
</evidence>
<protein>
    <recommendedName>
        <fullName evidence="3">DUF4249 domain-containing protein</fullName>
    </recommendedName>
</protein>
<dbReference type="RefSeq" id="WP_345142404.1">
    <property type="nucleotide sequence ID" value="NZ_BAABDU010000003.1"/>
</dbReference>
<reference evidence="2" key="1">
    <citation type="journal article" date="2019" name="Int. J. Syst. Evol. Microbiol.">
        <title>The Global Catalogue of Microorganisms (GCM) 10K type strain sequencing project: providing services to taxonomists for standard genome sequencing and annotation.</title>
        <authorList>
            <consortium name="The Broad Institute Genomics Platform"/>
            <consortium name="The Broad Institute Genome Sequencing Center for Infectious Disease"/>
            <person name="Wu L."/>
            <person name="Ma J."/>
        </authorList>
    </citation>
    <scope>NUCLEOTIDE SEQUENCE [LARGE SCALE GENOMIC DNA]</scope>
    <source>
        <strain evidence="2">JCM 17337</strain>
    </source>
</reference>
<evidence type="ECO:0000313" key="2">
    <source>
        <dbReference type="Proteomes" id="UP001500748"/>
    </source>
</evidence>
<evidence type="ECO:0000313" key="1">
    <source>
        <dbReference type="EMBL" id="GAA3764086.1"/>
    </source>
</evidence>
<dbReference type="Proteomes" id="UP001500748">
    <property type="component" value="Unassembled WGS sequence"/>
</dbReference>